<keyword evidence="3" id="KW-1185">Reference proteome</keyword>
<evidence type="ECO:0000313" key="2">
    <source>
        <dbReference type="EMBL" id="KAK7090680.1"/>
    </source>
</evidence>
<proteinExistence type="predicted"/>
<accession>A0AAN9G1P2</accession>
<sequence length="155" mass="16647">MKNLEMKIKNQSESKGRFHNMTVLGVDSTLVCDSPEEILSEGTTEQTMGACESATSLDTDFDESVNCGVQSQGGNLVLMYGLPGGAEKPNFGWRSTQGGYQARFRATRNGRICGHDSGIIPGQVYSSLGSASHGESGRSYRVTMSSGGQDLSRYF</sequence>
<dbReference type="AlphaFoldDB" id="A0AAN9G1P2"/>
<comment type="caution">
    <text evidence="2">The sequence shown here is derived from an EMBL/GenBank/DDBJ whole genome shotgun (WGS) entry which is preliminary data.</text>
</comment>
<protein>
    <submittedName>
        <fullName evidence="2">Uncharacterized protein</fullName>
    </submittedName>
</protein>
<feature type="region of interest" description="Disordered" evidence="1">
    <location>
        <begin position="136"/>
        <end position="155"/>
    </location>
</feature>
<evidence type="ECO:0000256" key="1">
    <source>
        <dbReference type="SAM" id="MobiDB-lite"/>
    </source>
</evidence>
<evidence type="ECO:0000313" key="3">
    <source>
        <dbReference type="Proteomes" id="UP001374579"/>
    </source>
</evidence>
<dbReference type="EMBL" id="JBAMIC010000024">
    <property type="protein sequence ID" value="KAK7090680.1"/>
    <property type="molecule type" value="Genomic_DNA"/>
</dbReference>
<gene>
    <name evidence="2" type="ORF">V1264_010442</name>
</gene>
<reference evidence="2 3" key="1">
    <citation type="submission" date="2024-02" db="EMBL/GenBank/DDBJ databases">
        <title>Chromosome-scale genome assembly of the rough periwinkle Littorina saxatilis.</title>
        <authorList>
            <person name="De Jode A."/>
            <person name="Faria R."/>
            <person name="Formenti G."/>
            <person name="Sims Y."/>
            <person name="Smith T.P."/>
            <person name="Tracey A."/>
            <person name="Wood J.M.D."/>
            <person name="Zagrodzka Z.B."/>
            <person name="Johannesson K."/>
            <person name="Butlin R.K."/>
            <person name="Leder E.H."/>
        </authorList>
    </citation>
    <scope>NUCLEOTIDE SEQUENCE [LARGE SCALE GENOMIC DNA]</scope>
    <source>
        <strain evidence="2">Snail1</strain>
        <tissue evidence="2">Muscle</tissue>
    </source>
</reference>
<organism evidence="2 3">
    <name type="scientific">Littorina saxatilis</name>
    <dbReference type="NCBI Taxonomy" id="31220"/>
    <lineage>
        <taxon>Eukaryota</taxon>
        <taxon>Metazoa</taxon>
        <taxon>Spiralia</taxon>
        <taxon>Lophotrochozoa</taxon>
        <taxon>Mollusca</taxon>
        <taxon>Gastropoda</taxon>
        <taxon>Caenogastropoda</taxon>
        <taxon>Littorinimorpha</taxon>
        <taxon>Littorinoidea</taxon>
        <taxon>Littorinidae</taxon>
        <taxon>Littorina</taxon>
    </lineage>
</organism>
<name>A0AAN9G1P2_9CAEN</name>
<dbReference type="Proteomes" id="UP001374579">
    <property type="component" value="Unassembled WGS sequence"/>
</dbReference>